<accession>A0A4R7TGI7</accession>
<organism evidence="1 2">
    <name type="scientific">Kribbella voronezhensis</name>
    <dbReference type="NCBI Taxonomy" id="2512212"/>
    <lineage>
        <taxon>Bacteria</taxon>
        <taxon>Bacillati</taxon>
        <taxon>Actinomycetota</taxon>
        <taxon>Actinomycetes</taxon>
        <taxon>Propionibacteriales</taxon>
        <taxon>Kribbellaceae</taxon>
        <taxon>Kribbella</taxon>
    </lineage>
</organism>
<comment type="caution">
    <text evidence="1">The sequence shown here is derived from an EMBL/GenBank/DDBJ whole genome shotgun (WGS) entry which is preliminary data.</text>
</comment>
<reference evidence="1 2" key="1">
    <citation type="submission" date="2019-03" db="EMBL/GenBank/DDBJ databases">
        <title>Genomic Encyclopedia of Type Strains, Phase III (KMG-III): the genomes of soil and plant-associated and newly described type strains.</title>
        <authorList>
            <person name="Whitman W."/>
        </authorList>
    </citation>
    <scope>NUCLEOTIDE SEQUENCE [LARGE SCALE GENOMIC DNA]</scope>
    <source>
        <strain evidence="1 2">VKM Ac-2575</strain>
    </source>
</reference>
<dbReference type="EMBL" id="SOCE01000001">
    <property type="protein sequence ID" value="TDU90567.1"/>
    <property type="molecule type" value="Genomic_DNA"/>
</dbReference>
<gene>
    <name evidence="1" type="ORF">EV138_4159</name>
</gene>
<evidence type="ECO:0000313" key="1">
    <source>
        <dbReference type="EMBL" id="TDU90567.1"/>
    </source>
</evidence>
<keyword evidence="2" id="KW-1185">Reference proteome</keyword>
<proteinExistence type="predicted"/>
<sequence>MVFPARPVFATSEFVTFVVRSGTDSVPGPELCPHCETAGMRTVPMPIAGTGTGSPWYGDVSEGNYFASLYAARTSAEIRPRSLTS</sequence>
<protein>
    <submittedName>
        <fullName evidence="1">Uncharacterized protein</fullName>
    </submittedName>
</protein>
<name>A0A4R7TGI7_9ACTN</name>
<dbReference type="Proteomes" id="UP000295151">
    <property type="component" value="Unassembled WGS sequence"/>
</dbReference>
<evidence type="ECO:0000313" key="2">
    <source>
        <dbReference type="Proteomes" id="UP000295151"/>
    </source>
</evidence>
<dbReference type="AlphaFoldDB" id="A0A4R7TGI7"/>